<evidence type="ECO:0000256" key="6">
    <source>
        <dbReference type="SAM" id="MobiDB-lite"/>
    </source>
</evidence>
<dbReference type="InterPro" id="IPR051383">
    <property type="entry name" value="COX19"/>
</dbReference>
<comment type="similarity">
    <text evidence="5">Belongs to the COX19 family.</text>
</comment>
<dbReference type="GO" id="GO:0005758">
    <property type="term" value="C:mitochondrial intermembrane space"/>
    <property type="evidence" value="ECO:0007669"/>
    <property type="project" value="TreeGrafter"/>
</dbReference>
<dbReference type="EMBL" id="JAWIZZ010000041">
    <property type="protein sequence ID" value="KAK5780505.1"/>
    <property type="molecule type" value="Genomic_DNA"/>
</dbReference>
<comment type="caution">
    <text evidence="7">The sequence shown here is derived from an EMBL/GenBank/DDBJ whole genome shotgun (WGS) entry which is preliminary data.</text>
</comment>
<keyword evidence="3" id="KW-1015">Disulfide bond</keyword>
<protein>
    <recommendedName>
        <fullName evidence="9">Cytochrome c oxidase assembly protein COX19</fullName>
    </recommendedName>
</protein>
<dbReference type="GO" id="GO:0033617">
    <property type="term" value="P:mitochondrial respiratory chain complex IV assembly"/>
    <property type="evidence" value="ECO:0007669"/>
    <property type="project" value="TreeGrafter"/>
</dbReference>
<dbReference type="Proteomes" id="UP001306508">
    <property type="component" value="Unassembled WGS sequence"/>
</dbReference>
<dbReference type="AlphaFoldDB" id="A0AAN7WMH3"/>
<comment type="function">
    <text evidence="4">Required for the assembly of mitochondrial cytochrome c oxidase.</text>
</comment>
<accession>A0AAN7WMH3</accession>
<keyword evidence="8" id="KW-1185">Reference proteome</keyword>
<gene>
    <name evidence="7" type="ORF">RI543_002265</name>
</gene>
<dbReference type="PANTHER" id="PTHR21107:SF2">
    <property type="entry name" value="CYTOCHROME C OXIDASE ASSEMBLY PROTEIN COX19"/>
    <property type="match status" value="1"/>
</dbReference>
<evidence type="ECO:0000256" key="3">
    <source>
        <dbReference type="ARBA" id="ARBA00023157"/>
    </source>
</evidence>
<evidence type="ECO:0000256" key="2">
    <source>
        <dbReference type="ARBA" id="ARBA00022490"/>
    </source>
</evidence>
<evidence type="ECO:0000256" key="1">
    <source>
        <dbReference type="ARBA" id="ARBA00004496"/>
    </source>
</evidence>
<organism evidence="7 8">
    <name type="scientific">Arxiozyma heterogenica</name>
    <dbReference type="NCBI Taxonomy" id="278026"/>
    <lineage>
        <taxon>Eukaryota</taxon>
        <taxon>Fungi</taxon>
        <taxon>Dikarya</taxon>
        <taxon>Ascomycota</taxon>
        <taxon>Saccharomycotina</taxon>
        <taxon>Saccharomycetes</taxon>
        <taxon>Saccharomycetales</taxon>
        <taxon>Saccharomycetaceae</taxon>
        <taxon>Arxiozyma</taxon>
    </lineage>
</organism>
<evidence type="ECO:0000256" key="4">
    <source>
        <dbReference type="ARBA" id="ARBA00037279"/>
    </source>
</evidence>
<dbReference type="PROSITE" id="PS51808">
    <property type="entry name" value="CHCH"/>
    <property type="match status" value="1"/>
</dbReference>
<evidence type="ECO:0000313" key="7">
    <source>
        <dbReference type="EMBL" id="KAK5780505.1"/>
    </source>
</evidence>
<evidence type="ECO:0008006" key="9">
    <source>
        <dbReference type="Google" id="ProtNLM"/>
    </source>
</evidence>
<keyword evidence="2" id="KW-0963">Cytoplasm</keyword>
<feature type="region of interest" description="Disordered" evidence="6">
    <location>
        <begin position="1"/>
        <end position="25"/>
    </location>
</feature>
<comment type="subcellular location">
    <subcellularLocation>
        <location evidence="1">Cytoplasm</location>
    </subcellularLocation>
</comment>
<dbReference type="PANTHER" id="PTHR21107">
    <property type="entry name" value="CYTOCHROME C OXIDASE ASSEMBLY PROTEIN COX19"/>
    <property type="match status" value="1"/>
</dbReference>
<evidence type="ECO:0000256" key="5">
    <source>
        <dbReference type="ARBA" id="ARBA00038223"/>
    </source>
</evidence>
<evidence type="ECO:0000313" key="8">
    <source>
        <dbReference type="Proteomes" id="UP001306508"/>
    </source>
</evidence>
<sequence length="81" mass="9305">MSGNPGNSMRALLPTPPERGSFPLDHDGECRDMMLRYLKCMKLVNNENAPNCRLLAKEYLRCRMERGLMTPDEWSHLGLPK</sequence>
<proteinExistence type="inferred from homology"/>
<reference evidence="8" key="1">
    <citation type="submission" date="2023-07" db="EMBL/GenBank/DDBJ databases">
        <title>A draft genome of Kazachstania heterogenica Y-27499.</title>
        <authorList>
            <person name="Donic C."/>
            <person name="Kralova J.S."/>
            <person name="Fidel L."/>
            <person name="Ben-Dor S."/>
            <person name="Jung S."/>
        </authorList>
    </citation>
    <scope>NUCLEOTIDE SEQUENCE [LARGE SCALE GENOMIC DNA]</scope>
    <source>
        <strain evidence="8">Y27499</strain>
    </source>
</reference>
<name>A0AAN7WMH3_9SACH</name>